<comment type="caution">
    <text evidence="6">The sequence shown here is derived from an EMBL/GenBank/DDBJ whole genome shotgun (WGS) entry which is preliminary data.</text>
</comment>
<gene>
    <name evidence="6" type="ORF">HED64_07820</name>
</gene>
<evidence type="ECO:0000313" key="6">
    <source>
        <dbReference type="EMBL" id="NKG20612.1"/>
    </source>
</evidence>
<accession>A0ABX1G594</accession>
<evidence type="ECO:0000256" key="3">
    <source>
        <dbReference type="ARBA" id="ARBA00023163"/>
    </source>
</evidence>
<proteinExistence type="predicted"/>
<dbReference type="InterPro" id="IPR036271">
    <property type="entry name" value="Tet_transcr_reg_TetR-rel_C_sf"/>
</dbReference>
<sequence>MARPSTPKLSAPAIAASALALVDTHGEFTIPALAKAMAVSPSSLYNHVSSKDDIVELMRGRAMGEIELPGSDGDWIDTLRQIARGYMRSYAKHPKLIPLLTAHTVRDEGTLRVYDLLAEAFRNGGFTPGDSLAAITVLDSFVLGSALDAAAPAQVWESTEERSEAWRAAIDAGQGVENRAEKTFEYGLEILLSGFRQQAGEFQREALPQGTESATTAGPSQQKPDSAA</sequence>
<dbReference type="PRINTS" id="PR00400">
    <property type="entry name" value="TETREPRESSOR"/>
</dbReference>
<dbReference type="SUPFAM" id="SSF48498">
    <property type="entry name" value="Tetracyclin repressor-like, C-terminal domain"/>
    <property type="match status" value="1"/>
</dbReference>
<evidence type="ECO:0000256" key="2">
    <source>
        <dbReference type="ARBA" id="ARBA00023015"/>
    </source>
</evidence>
<feature type="domain" description="Tetracycline repressor TetR C-terminal" evidence="5">
    <location>
        <begin position="72"/>
        <end position="198"/>
    </location>
</feature>
<dbReference type="SUPFAM" id="SSF46689">
    <property type="entry name" value="Homeodomain-like"/>
    <property type="match status" value="1"/>
</dbReference>
<protein>
    <submittedName>
        <fullName evidence="6">TetR/AcrR family transcriptional regulator</fullName>
    </submittedName>
</protein>
<dbReference type="InterPro" id="IPR003012">
    <property type="entry name" value="Tet_transcr_reg_TetR"/>
</dbReference>
<dbReference type="Proteomes" id="UP000746595">
    <property type="component" value="Unassembled WGS sequence"/>
</dbReference>
<reference evidence="6 7" key="1">
    <citation type="submission" date="2020-04" db="EMBL/GenBank/DDBJ databases">
        <title>Paeniglutamicibacter sp. ANT13_2, a novel actinomycete isolated from sediment in Antarctica.</title>
        <authorList>
            <person name="Sakdapetsiri C."/>
            <person name="Pinyakong O."/>
        </authorList>
    </citation>
    <scope>NUCLEOTIDE SEQUENCE [LARGE SCALE GENOMIC DNA]</scope>
    <source>
        <strain evidence="6 7">ANT13_2</strain>
    </source>
</reference>
<keyword evidence="3" id="KW-0804">Transcription</keyword>
<organism evidence="6 7">
    <name type="scientific">Paeniglutamicibacter terrestris</name>
    <dbReference type="NCBI Taxonomy" id="2723403"/>
    <lineage>
        <taxon>Bacteria</taxon>
        <taxon>Bacillati</taxon>
        <taxon>Actinomycetota</taxon>
        <taxon>Actinomycetes</taxon>
        <taxon>Micrococcales</taxon>
        <taxon>Micrococcaceae</taxon>
        <taxon>Paeniglutamicibacter</taxon>
    </lineage>
</organism>
<feature type="region of interest" description="Disordered" evidence="4">
    <location>
        <begin position="202"/>
        <end position="228"/>
    </location>
</feature>
<evidence type="ECO:0000313" key="7">
    <source>
        <dbReference type="Proteomes" id="UP000746595"/>
    </source>
</evidence>
<dbReference type="Pfam" id="PF02909">
    <property type="entry name" value="TetR_C_1"/>
    <property type="match status" value="1"/>
</dbReference>
<dbReference type="InterPro" id="IPR004111">
    <property type="entry name" value="Repressor_TetR_C"/>
</dbReference>
<feature type="compositionally biased region" description="Polar residues" evidence="4">
    <location>
        <begin position="210"/>
        <end position="228"/>
    </location>
</feature>
<name>A0ABX1G594_9MICC</name>
<evidence type="ECO:0000256" key="4">
    <source>
        <dbReference type="SAM" id="MobiDB-lite"/>
    </source>
</evidence>
<dbReference type="InterPro" id="IPR009057">
    <property type="entry name" value="Homeodomain-like_sf"/>
</dbReference>
<keyword evidence="2" id="KW-0805">Transcription regulation</keyword>
<evidence type="ECO:0000256" key="1">
    <source>
        <dbReference type="ARBA" id="ARBA00022491"/>
    </source>
</evidence>
<dbReference type="RefSeq" id="WP_168151501.1">
    <property type="nucleotide sequence ID" value="NZ_JAAWVT010000003.1"/>
</dbReference>
<evidence type="ECO:0000259" key="5">
    <source>
        <dbReference type="Pfam" id="PF02909"/>
    </source>
</evidence>
<keyword evidence="7" id="KW-1185">Reference proteome</keyword>
<dbReference type="Gene3D" id="1.10.357.10">
    <property type="entry name" value="Tetracycline Repressor, domain 2"/>
    <property type="match status" value="1"/>
</dbReference>
<dbReference type="EMBL" id="JAAWVT010000003">
    <property type="protein sequence ID" value="NKG20612.1"/>
    <property type="molecule type" value="Genomic_DNA"/>
</dbReference>
<keyword evidence="1" id="KW-0678">Repressor</keyword>